<reference evidence="3 4" key="1">
    <citation type="submission" date="2023-11" db="EMBL/GenBank/DDBJ databases">
        <title>Draft genome sequence and annotation of the polyextremotolerant black yeast-like fungus Aureobasidium pullulans NRRL 62042.</title>
        <authorList>
            <person name="Dielentheis-Frenken M.R.E."/>
            <person name="Wibberg D."/>
            <person name="Blank L.M."/>
            <person name="Tiso T."/>
        </authorList>
    </citation>
    <scope>NUCLEOTIDE SEQUENCE [LARGE SCALE GENOMIC DNA]</scope>
    <source>
        <strain evidence="3 4">NRRL 62042</strain>
    </source>
</reference>
<evidence type="ECO:0000259" key="2">
    <source>
        <dbReference type="Pfam" id="PF20521"/>
    </source>
</evidence>
<dbReference type="EMBL" id="JASGXD010000013">
    <property type="protein sequence ID" value="KAK6001644.1"/>
    <property type="molecule type" value="Genomic_DNA"/>
</dbReference>
<keyword evidence="4" id="KW-1185">Reference proteome</keyword>
<evidence type="ECO:0000256" key="1">
    <source>
        <dbReference type="SAM" id="SignalP"/>
    </source>
</evidence>
<name>A0ABR0TBM2_AURPU</name>
<feature type="domain" description="Secreted protein CSS2 C-terminal" evidence="2">
    <location>
        <begin position="53"/>
        <end position="167"/>
    </location>
</feature>
<dbReference type="InterPro" id="IPR046624">
    <property type="entry name" value="CSS2_C"/>
</dbReference>
<sequence>MHPSTLLFALFGTAIASESNSAASLNTTTSLVAAFGRPDGAANIDLEGLVAERITKRKAMTYCANQDSTNGDCEPLDDLISSTLAASLKGKSNQNDCSSSSGSVQGFSYSFYTAPSSTCDTTAERGTIQGGLNRYFDYLGGQLCGVHCVRLNHGGGTYRAYITLGPEGADLGSVDCSSSAVYVDCGNGGQNDS</sequence>
<keyword evidence="1" id="KW-0732">Signal</keyword>
<gene>
    <name evidence="3" type="ORF">QM012_002134</name>
</gene>
<feature type="chain" id="PRO_5045161551" description="Secreted protein CSS2 C-terminal domain-containing protein" evidence="1">
    <location>
        <begin position="17"/>
        <end position="193"/>
    </location>
</feature>
<proteinExistence type="predicted"/>
<accession>A0ABR0TBM2</accession>
<dbReference type="Pfam" id="PF20521">
    <property type="entry name" value="DUF6736"/>
    <property type="match status" value="1"/>
</dbReference>
<organism evidence="3 4">
    <name type="scientific">Aureobasidium pullulans</name>
    <name type="common">Black yeast</name>
    <name type="synonym">Pullularia pullulans</name>
    <dbReference type="NCBI Taxonomy" id="5580"/>
    <lineage>
        <taxon>Eukaryota</taxon>
        <taxon>Fungi</taxon>
        <taxon>Dikarya</taxon>
        <taxon>Ascomycota</taxon>
        <taxon>Pezizomycotina</taxon>
        <taxon>Dothideomycetes</taxon>
        <taxon>Dothideomycetidae</taxon>
        <taxon>Dothideales</taxon>
        <taxon>Saccotheciaceae</taxon>
        <taxon>Aureobasidium</taxon>
    </lineage>
</organism>
<comment type="caution">
    <text evidence="3">The sequence shown here is derived from an EMBL/GenBank/DDBJ whole genome shotgun (WGS) entry which is preliminary data.</text>
</comment>
<feature type="signal peptide" evidence="1">
    <location>
        <begin position="1"/>
        <end position="16"/>
    </location>
</feature>
<dbReference type="Proteomes" id="UP001341245">
    <property type="component" value="Unassembled WGS sequence"/>
</dbReference>
<evidence type="ECO:0000313" key="4">
    <source>
        <dbReference type="Proteomes" id="UP001341245"/>
    </source>
</evidence>
<evidence type="ECO:0000313" key="3">
    <source>
        <dbReference type="EMBL" id="KAK6001644.1"/>
    </source>
</evidence>
<protein>
    <recommendedName>
        <fullName evidence="2">Secreted protein CSS2 C-terminal domain-containing protein</fullName>
    </recommendedName>
</protein>